<reference evidence="2" key="1">
    <citation type="journal article" date="2021" name="Genome Biol. Evol.">
        <title>A High-Quality Reference Genome for a Parasitic Bivalve with Doubly Uniparental Inheritance (Bivalvia: Unionida).</title>
        <authorList>
            <person name="Smith C.H."/>
        </authorList>
    </citation>
    <scope>NUCLEOTIDE SEQUENCE</scope>
    <source>
        <strain evidence="2">CHS0354</strain>
    </source>
</reference>
<evidence type="ECO:0000313" key="3">
    <source>
        <dbReference type="Proteomes" id="UP001195483"/>
    </source>
</evidence>
<keyword evidence="3" id="KW-1185">Reference proteome</keyword>
<organism evidence="2 3">
    <name type="scientific">Potamilus streckersoni</name>
    <dbReference type="NCBI Taxonomy" id="2493646"/>
    <lineage>
        <taxon>Eukaryota</taxon>
        <taxon>Metazoa</taxon>
        <taxon>Spiralia</taxon>
        <taxon>Lophotrochozoa</taxon>
        <taxon>Mollusca</taxon>
        <taxon>Bivalvia</taxon>
        <taxon>Autobranchia</taxon>
        <taxon>Heteroconchia</taxon>
        <taxon>Palaeoheterodonta</taxon>
        <taxon>Unionida</taxon>
        <taxon>Unionoidea</taxon>
        <taxon>Unionidae</taxon>
        <taxon>Ambleminae</taxon>
        <taxon>Lampsilini</taxon>
        <taxon>Potamilus</taxon>
    </lineage>
</organism>
<evidence type="ECO:0000313" key="2">
    <source>
        <dbReference type="EMBL" id="KAK3594229.1"/>
    </source>
</evidence>
<dbReference type="EMBL" id="JAEAOA010000498">
    <property type="protein sequence ID" value="KAK3594229.1"/>
    <property type="molecule type" value="Genomic_DNA"/>
</dbReference>
<comment type="caution">
    <text evidence="2">The sequence shown here is derived from an EMBL/GenBank/DDBJ whole genome shotgun (WGS) entry which is preliminary data.</text>
</comment>
<evidence type="ECO:0000256" key="1">
    <source>
        <dbReference type="SAM" id="SignalP"/>
    </source>
</evidence>
<keyword evidence="1" id="KW-0732">Signal</keyword>
<proteinExistence type="predicted"/>
<feature type="signal peptide" evidence="1">
    <location>
        <begin position="1"/>
        <end position="22"/>
    </location>
</feature>
<dbReference type="AlphaFoldDB" id="A0AAE0SM26"/>
<feature type="non-terminal residue" evidence="2">
    <location>
        <position position="86"/>
    </location>
</feature>
<dbReference type="Proteomes" id="UP001195483">
    <property type="component" value="Unassembled WGS sequence"/>
</dbReference>
<reference evidence="2" key="2">
    <citation type="journal article" date="2021" name="Genome Biol. Evol.">
        <title>Developing a high-quality reference genome for a parasitic bivalve with doubly uniparental inheritance (Bivalvia: Unionida).</title>
        <authorList>
            <person name="Smith C.H."/>
        </authorList>
    </citation>
    <scope>NUCLEOTIDE SEQUENCE</scope>
    <source>
        <strain evidence="2">CHS0354</strain>
        <tissue evidence="2">Mantle</tissue>
    </source>
</reference>
<protein>
    <submittedName>
        <fullName evidence="2">Uncharacterized protein</fullName>
    </submittedName>
</protein>
<reference evidence="2" key="3">
    <citation type="submission" date="2023-05" db="EMBL/GenBank/DDBJ databases">
        <authorList>
            <person name="Smith C.H."/>
        </authorList>
    </citation>
    <scope>NUCLEOTIDE SEQUENCE</scope>
    <source>
        <strain evidence="2">CHS0354</strain>
        <tissue evidence="2">Mantle</tissue>
    </source>
</reference>
<gene>
    <name evidence="2" type="ORF">CHS0354_007210</name>
</gene>
<sequence length="86" mass="9921">MEIRTMIFFFVSAVITVTSVLTNDYANSCFVATSDTRRLAKHFLEKLKSELKYSFDAAYAEFNRPTMLKTLSAVRNTMKAFEFELT</sequence>
<accession>A0AAE0SM26</accession>
<name>A0AAE0SM26_9BIVA</name>
<feature type="chain" id="PRO_5042085775" evidence="1">
    <location>
        <begin position="23"/>
        <end position="86"/>
    </location>
</feature>